<evidence type="ECO:0000256" key="4">
    <source>
        <dbReference type="ARBA" id="ARBA00023163"/>
    </source>
</evidence>
<dbReference type="GO" id="GO:0006352">
    <property type="term" value="P:DNA-templated transcription initiation"/>
    <property type="evidence" value="ECO:0007669"/>
    <property type="project" value="InterPro"/>
</dbReference>
<reference evidence="7 8" key="1">
    <citation type="submission" date="2019-05" db="EMBL/GenBank/DDBJ databases">
        <title>Panacibacter sp. strain 17mud1-8 Genome sequencing and assembly.</title>
        <authorList>
            <person name="Chhetri G."/>
        </authorList>
    </citation>
    <scope>NUCLEOTIDE SEQUENCE [LARGE SCALE GENOMIC DNA]</scope>
    <source>
        <strain evidence="7 8">17mud1-8</strain>
    </source>
</reference>
<evidence type="ECO:0000313" key="7">
    <source>
        <dbReference type="EMBL" id="TKK71735.1"/>
    </source>
</evidence>
<dbReference type="SUPFAM" id="SSF88659">
    <property type="entry name" value="Sigma3 and sigma4 domains of RNA polymerase sigma factors"/>
    <property type="match status" value="1"/>
</dbReference>
<dbReference type="RefSeq" id="WP_137259975.1">
    <property type="nucleotide sequence ID" value="NZ_SZQL01000001.1"/>
</dbReference>
<dbReference type="PANTHER" id="PTHR43133">
    <property type="entry name" value="RNA POLYMERASE ECF-TYPE SIGMA FACTO"/>
    <property type="match status" value="1"/>
</dbReference>
<dbReference type="InterPro" id="IPR036388">
    <property type="entry name" value="WH-like_DNA-bd_sf"/>
</dbReference>
<evidence type="ECO:0000259" key="5">
    <source>
        <dbReference type="Pfam" id="PF04542"/>
    </source>
</evidence>
<keyword evidence="8" id="KW-1185">Reference proteome</keyword>
<dbReference type="OrthoDB" id="663247at2"/>
<name>A0A4U3L8R2_9BACT</name>
<keyword evidence="3" id="KW-0731">Sigma factor</keyword>
<dbReference type="Proteomes" id="UP000305848">
    <property type="component" value="Unassembled WGS sequence"/>
</dbReference>
<feature type="domain" description="RNA polymerase sigma-70 region 2" evidence="5">
    <location>
        <begin position="54"/>
        <end position="120"/>
    </location>
</feature>
<dbReference type="SUPFAM" id="SSF88946">
    <property type="entry name" value="Sigma2 domain of RNA polymerase sigma factors"/>
    <property type="match status" value="1"/>
</dbReference>
<dbReference type="Gene3D" id="1.10.1740.10">
    <property type="match status" value="1"/>
</dbReference>
<evidence type="ECO:0000256" key="1">
    <source>
        <dbReference type="ARBA" id="ARBA00010641"/>
    </source>
</evidence>
<dbReference type="NCBIfam" id="TIGR02937">
    <property type="entry name" value="sigma70-ECF"/>
    <property type="match status" value="1"/>
</dbReference>
<comment type="caution">
    <text evidence="7">The sequence shown here is derived from an EMBL/GenBank/DDBJ whole genome shotgun (WGS) entry which is preliminary data.</text>
</comment>
<sequence length="218" mass="25551">MLRQYAYEIATTNFCEFFAVNDILLHCLQIKRCFLSADMIAGLKSGDSFIFEELFHTHYEMVYRYVLKKTKCEYIAEETTQLTFIKLWQYRKSLNEAITFETQLFRIVRTTIIDLLKKQQTQSKLAANADNNPVSFTNTVWESVTAQELKGRLMLRMEAMPAVRKKVFQMSRLQDRSNKEIAAELSISVKAVEFHITKALKYLKQILTLLTTLCFHLF</sequence>
<dbReference type="PANTHER" id="PTHR43133:SF46">
    <property type="entry name" value="RNA POLYMERASE SIGMA-70 FACTOR ECF SUBFAMILY"/>
    <property type="match status" value="1"/>
</dbReference>
<dbReference type="GO" id="GO:0016987">
    <property type="term" value="F:sigma factor activity"/>
    <property type="evidence" value="ECO:0007669"/>
    <property type="project" value="UniProtKB-KW"/>
</dbReference>
<dbReference type="InterPro" id="IPR014284">
    <property type="entry name" value="RNA_pol_sigma-70_dom"/>
</dbReference>
<dbReference type="Pfam" id="PF04542">
    <property type="entry name" value="Sigma70_r2"/>
    <property type="match status" value="1"/>
</dbReference>
<dbReference type="AlphaFoldDB" id="A0A4U3L8R2"/>
<accession>A0A4U3L8R2</accession>
<dbReference type="Gene3D" id="1.10.10.10">
    <property type="entry name" value="Winged helix-like DNA-binding domain superfamily/Winged helix DNA-binding domain"/>
    <property type="match status" value="1"/>
</dbReference>
<dbReference type="InterPro" id="IPR013249">
    <property type="entry name" value="RNA_pol_sigma70_r4_t2"/>
</dbReference>
<evidence type="ECO:0000256" key="3">
    <source>
        <dbReference type="ARBA" id="ARBA00023082"/>
    </source>
</evidence>
<keyword evidence="2" id="KW-0805">Transcription regulation</keyword>
<dbReference type="Pfam" id="PF08281">
    <property type="entry name" value="Sigma70_r4_2"/>
    <property type="match status" value="1"/>
</dbReference>
<proteinExistence type="inferred from homology"/>
<dbReference type="EMBL" id="SZQL01000001">
    <property type="protein sequence ID" value="TKK71735.1"/>
    <property type="molecule type" value="Genomic_DNA"/>
</dbReference>
<keyword evidence="4" id="KW-0804">Transcription</keyword>
<comment type="similarity">
    <text evidence="1">Belongs to the sigma-70 factor family. ECF subfamily.</text>
</comment>
<evidence type="ECO:0000313" key="8">
    <source>
        <dbReference type="Proteomes" id="UP000305848"/>
    </source>
</evidence>
<dbReference type="InterPro" id="IPR013325">
    <property type="entry name" value="RNA_pol_sigma_r2"/>
</dbReference>
<dbReference type="InterPro" id="IPR039425">
    <property type="entry name" value="RNA_pol_sigma-70-like"/>
</dbReference>
<feature type="domain" description="RNA polymerase sigma factor 70 region 4 type 2" evidence="6">
    <location>
        <begin position="152"/>
        <end position="203"/>
    </location>
</feature>
<dbReference type="InterPro" id="IPR007627">
    <property type="entry name" value="RNA_pol_sigma70_r2"/>
</dbReference>
<evidence type="ECO:0000259" key="6">
    <source>
        <dbReference type="Pfam" id="PF08281"/>
    </source>
</evidence>
<dbReference type="GO" id="GO:0003677">
    <property type="term" value="F:DNA binding"/>
    <property type="evidence" value="ECO:0007669"/>
    <property type="project" value="InterPro"/>
</dbReference>
<dbReference type="InterPro" id="IPR013324">
    <property type="entry name" value="RNA_pol_sigma_r3/r4-like"/>
</dbReference>
<evidence type="ECO:0000256" key="2">
    <source>
        <dbReference type="ARBA" id="ARBA00023015"/>
    </source>
</evidence>
<organism evidence="7 8">
    <name type="scientific">Ilyomonas limi</name>
    <dbReference type="NCBI Taxonomy" id="2575867"/>
    <lineage>
        <taxon>Bacteria</taxon>
        <taxon>Pseudomonadati</taxon>
        <taxon>Bacteroidota</taxon>
        <taxon>Chitinophagia</taxon>
        <taxon>Chitinophagales</taxon>
        <taxon>Chitinophagaceae</taxon>
        <taxon>Ilyomonas</taxon>
    </lineage>
</organism>
<protein>
    <submittedName>
        <fullName evidence="7">Sigma-70 family RNA polymerase sigma factor</fullName>
    </submittedName>
</protein>
<gene>
    <name evidence="7" type="ORF">FC093_01555</name>
</gene>